<reference evidence="1 2" key="1">
    <citation type="submission" date="2022-05" db="EMBL/GenBank/DDBJ databases">
        <authorList>
            <consortium name="Genoscope - CEA"/>
            <person name="William W."/>
        </authorList>
    </citation>
    <scope>NUCLEOTIDE SEQUENCE [LARGE SCALE GENOMIC DNA]</scope>
</reference>
<evidence type="ECO:0000313" key="2">
    <source>
        <dbReference type="Proteomes" id="UP001159427"/>
    </source>
</evidence>
<organism evidence="1 2">
    <name type="scientific">Porites evermanni</name>
    <dbReference type="NCBI Taxonomy" id="104178"/>
    <lineage>
        <taxon>Eukaryota</taxon>
        <taxon>Metazoa</taxon>
        <taxon>Cnidaria</taxon>
        <taxon>Anthozoa</taxon>
        <taxon>Hexacorallia</taxon>
        <taxon>Scleractinia</taxon>
        <taxon>Fungiina</taxon>
        <taxon>Poritidae</taxon>
        <taxon>Porites</taxon>
    </lineage>
</organism>
<protein>
    <submittedName>
        <fullName evidence="1">Uncharacterized protein</fullName>
    </submittedName>
</protein>
<dbReference type="Proteomes" id="UP001159427">
    <property type="component" value="Unassembled WGS sequence"/>
</dbReference>
<comment type="caution">
    <text evidence="1">The sequence shown here is derived from an EMBL/GenBank/DDBJ whole genome shotgun (WGS) entry which is preliminary data.</text>
</comment>
<name>A0ABN8LME6_9CNID</name>
<dbReference type="EMBL" id="CALNXI010000085">
    <property type="protein sequence ID" value="CAH3018361.1"/>
    <property type="molecule type" value="Genomic_DNA"/>
</dbReference>
<evidence type="ECO:0000313" key="1">
    <source>
        <dbReference type="EMBL" id="CAH3018361.1"/>
    </source>
</evidence>
<gene>
    <name evidence="1" type="ORF">PEVE_00042770</name>
</gene>
<keyword evidence="2" id="KW-1185">Reference proteome</keyword>
<proteinExistence type="predicted"/>
<feature type="non-terminal residue" evidence="1">
    <location>
        <position position="1"/>
    </location>
</feature>
<accession>A0ABN8LME6</accession>
<sequence length="94" mass="11018">NIKKLQLIQNFTCRIVLGLKKYDHITEGLKSLNWLNVNDRLLVNDLLMVHKLKTGQRSFTFRGAKLYNNLPNEIKQTSDLKKFKAKVCKYLLNL</sequence>